<organism evidence="2 3">
    <name type="scientific">Stylonychia lemnae</name>
    <name type="common">Ciliate</name>
    <dbReference type="NCBI Taxonomy" id="5949"/>
    <lineage>
        <taxon>Eukaryota</taxon>
        <taxon>Sar</taxon>
        <taxon>Alveolata</taxon>
        <taxon>Ciliophora</taxon>
        <taxon>Intramacronucleata</taxon>
        <taxon>Spirotrichea</taxon>
        <taxon>Stichotrichia</taxon>
        <taxon>Sporadotrichida</taxon>
        <taxon>Oxytrichidae</taxon>
        <taxon>Stylonychinae</taxon>
        <taxon>Stylonychia</taxon>
    </lineage>
</organism>
<accession>A0A078BAX6</accession>
<name>A0A078BAX6_STYLE</name>
<keyword evidence="3" id="KW-1185">Reference proteome</keyword>
<dbReference type="AlphaFoldDB" id="A0A078BAX6"/>
<sequence>MNSVSAFQLLGIREEQAENLEMCMLHNFKKIYVCLYGCNLDPEQIAYCIFCKKSVDDKQRLVHDHKDEYIHVIAKEMSNSYYEIRGKYEQLIGKFDGSYSDQQGLFTKYSDLLEYLKIKKEKMRGILPQNQNQEFQLDKQYTQLKKILEKLQDLENEVNNTSLTFNANKILAFRRKWVDMNEQYVINFQFLEDSITEEIWNSFRDVFMEGDLSDIPELNFDNFRFFTGFKEKATKIFYETRLKELQMKQNEQEQKIRIMKEKIKKLFAICGE</sequence>
<keyword evidence="1" id="KW-0175">Coiled coil</keyword>
<feature type="coiled-coil region" evidence="1">
    <location>
        <begin position="137"/>
        <end position="164"/>
    </location>
</feature>
<evidence type="ECO:0000256" key="1">
    <source>
        <dbReference type="SAM" id="Coils"/>
    </source>
</evidence>
<evidence type="ECO:0000313" key="3">
    <source>
        <dbReference type="Proteomes" id="UP000039865"/>
    </source>
</evidence>
<evidence type="ECO:0000313" key="2">
    <source>
        <dbReference type="EMBL" id="CDW91539.1"/>
    </source>
</evidence>
<proteinExistence type="predicted"/>
<dbReference type="Proteomes" id="UP000039865">
    <property type="component" value="Unassembled WGS sequence"/>
</dbReference>
<dbReference type="InParanoid" id="A0A078BAX6"/>
<dbReference type="EMBL" id="CCKQ01019520">
    <property type="protein sequence ID" value="CDW91539.1"/>
    <property type="molecule type" value="Genomic_DNA"/>
</dbReference>
<feature type="coiled-coil region" evidence="1">
    <location>
        <begin position="235"/>
        <end position="262"/>
    </location>
</feature>
<protein>
    <submittedName>
        <fullName evidence="2">Uncharacterized protein</fullName>
    </submittedName>
</protein>
<gene>
    <name evidence="2" type="primary">Contig15351.g16364</name>
    <name evidence="2" type="ORF">STYLEM_20695</name>
</gene>
<reference evidence="2 3" key="1">
    <citation type="submission" date="2014-06" db="EMBL/GenBank/DDBJ databases">
        <authorList>
            <person name="Swart Estienne"/>
        </authorList>
    </citation>
    <scope>NUCLEOTIDE SEQUENCE [LARGE SCALE GENOMIC DNA]</scope>
    <source>
        <strain evidence="2 3">130c</strain>
    </source>
</reference>